<dbReference type="GO" id="GO:0043190">
    <property type="term" value="C:ATP-binding cassette (ABC) transporter complex"/>
    <property type="evidence" value="ECO:0007669"/>
    <property type="project" value="InterPro"/>
</dbReference>
<dbReference type="AlphaFoldDB" id="A0A5E5AN41"/>
<evidence type="ECO:0000256" key="3">
    <source>
        <dbReference type="SAM" id="Phobius"/>
    </source>
</evidence>
<dbReference type="EMBL" id="CABPSQ010000012">
    <property type="protein sequence ID" value="VVE73500.1"/>
    <property type="molecule type" value="Genomic_DNA"/>
</dbReference>
<feature type="transmembrane region" description="Helical" evidence="3">
    <location>
        <begin position="154"/>
        <end position="175"/>
    </location>
</feature>
<dbReference type="GO" id="GO:0140359">
    <property type="term" value="F:ABC-type transporter activity"/>
    <property type="evidence" value="ECO:0007669"/>
    <property type="project" value="InterPro"/>
</dbReference>
<gene>
    <name evidence="4" type="primary">kpsM</name>
    <name evidence="4" type="ORF">PCA31118_04558</name>
</gene>
<keyword evidence="5" id="KW-1185">Reference proteome</keyword>
<feature type="transmembrane region" description="Helical" evidence="3">
    <location>
        <begin position="120"/>
        <end position="142"/>
    </location>
</feature>
<keyword evidence="3" id="KW-0472">Membrane</keyword>
<evidence type="ECO:0000313" key="4">
    <source>
        <dbReference type="EMBL" id="VVE73500.1"/>
    </source>
</evidence>
<dbReference type="PRINTS" id="PR00164">
    <property type="entry name" value="ABC2TRNSPORT"/>
</dbReference>
<name>A0A5E5AN41_9BURK</name>
<comment type="similarity">
    <text evidence="1">Belongs to the ABC-2 integral membrane protein family.</text>
</comment>
<reference evidence="4 5" key="1">
    <citation type="submission" date="2019-08" db="EMBL/GenBank/DDBJ databases">
        <authorList>
            <person name="Peeters C."/>
        </authorList>
    </citation>
    <scope>NUCLEOTIDE SEQUENCE [LARGE SCALE GENOMIC DNA]</scope>
    <source>
        <strain evidence="4 5">LMG 31118</strain>
    </source>
</reference>
<evidence type="ECO:0000256" key="1">
    <source>
        <dbReference type="ARBA" id="ARBA00007783"/>
    </source>
</evidence>
<dbReference type="Proteomes" id="UP000414136">
    <property type="component" value="Unassembled WGS sequence"/>
</dbReference>
<protein>
    <submittedName>
        <fullName evidence="4">Polysialic acid transport protein KpsM</fullName>
    </submittedName>
</protein>
<organism evidence="4 5">
    <name type="scientific">Pandoraea captiosa</name>
    <dbReference type="NCBI Taxonomy" id="2508302"/>
    <lineage>
        <taxon>Bacteria</taxon>
        <taxon>Pseudomonadati</taxon>
        <taxon>Pseudomonadota</taxon>
        <taxon>Betaproteobacteria</taxon>
        <taxon>Burkholderiales</taxon>
        <taxon>Burkholderiaceae</taxon>
        <taxon>Pandoraea</taxon>
    </lineage>
</organism>
<dbReference type="InterPro" id="IPR000412">
    <property type="entry name" value="ABC_2_transport"/>
</dbReference>
<keyword evidence="3" id="KW-0812">Transmembrane</keyword>
<proteinExistence type="inferred from homology"/>
<feature type="transmembrane region" description="Helical" evidence="3">
    <location>
        <begin position="240"/>
        <end position="258"/>
    </location>
</feature>
<keyword evidence="2" id="KW-0813">Transport</keyword>
<evidence type="ECO:0000256" key="2">
    <source>
        <dbReference type="ARBA" id="ARBA00022448"/>
    </source>
</evidence>
<feature type="transmembrane region" description="Helical" evidence="3">
    <location>
        <begin position="187"/>
        <end position="205"/>
    </location>
</feature>
<accession>A0A5E5AN41</accession>
<feature type="transmembrane region" description="Helical" evidence="3">
    <location>
        <begin position="68"/>
        <end position="87"/>
    </location>
</feature>
<dbReference type="GO" id="GO:0015920">
    <property type="term" value="P:lipopolysaccharide transport"/>
    <property type="evidence" value="ECO:0007669"/>
    <property type="project" value="TreeGrafter"/>
</dbReference>
<keyword evidence="3" id="KW-1133">Transmembrane helix</keyword>
<dbReference type="PANTHER" id="PTHR30413:SF10">
    <property type="entry name" value="CAPSULE POLYSACCHARIDE EXPORT INNER-MEMBRANE PROTEIN CTRC"/>
    <property type="match status" value="1"/>
</dbReference>
<sequence>MTERRTPPGTLLRSLRIQLRVIKALLMREIITRYGRHNIGFAWLFVEPMMFTLGILVLWNLVHDTGSAHHINAAAYALTGYSTILLWRNTIGRCAGAVVPNQALLYHRNVQVIDLFFTRIALEVAGATLSMIVLMAVFTAAGVIDLPVNIMDMIYGWGLLAWYSAAMALLIGGLSEYSELVDRFWHPLAYFQLPVSGAMVMASWLPPSIREIVLLFPTANCVELFRFGYYGTAVKPFYDVPYVVVVNLVLTWLGLLVVRGASRRVELQ</sequence>
<dbReference type="PANTHER" id="PTHR30413">
    <property type="entry name" value="INNER MEMBRANE TRANSPORT PERMEASE"/>
    <property type="match status" value="1"/>
</dbReference>
<evidence type="ECO:0000313" key="5">
    <source>
        <dbReference type="Proteomes" id="UP000414136"/>
    </source>
</evidence>
<feature type="transmembrane region" description="Helical" evidence="3">
    <location>
        <begin position="41"/>
        <end position="62"/>
    </location>
</feature>